<dbReference type="OrthoDB" id="9774475at2"/>
<comment type="caution">
    <text evidence="2">The sequence shown here is derived from an EMBL/GenBank/DDBJ whole genome shotgun (WGS) entry which is preliminary data.</text>
</comment>
<dbReference type="AlphaFoldDB" id="R1CPC1"/>
<dbReference type="InterPro" id="IPR050128">
    <property type="entry name" value="Sulfate_adenylyltrnsfr_sub2"/>
</dbReference>
<protein>
    <recommendedName>
        <fullName evidence="1">Phosphoadenosine phosphosulphate reductase domain-containing protein</fullName>
    </recommendedName>
</protein>
<keyword evidence="3" id="KW-1185">Reference proteome</keyword>
<evidence type="ECO:0000313" key="3">
    <source>
        <dbReference type="Proteomes" id="UP000013378"/>
    </source>
</evidence>
<dbReference type="PATRIC" id="fig|1304284.3.peg.1409"/>
<dbReference type="STRING" id="1304284.L21TH_1440"/>
<proteinExistence type="predicted"/>
<dbReference type="eggNOG" id="COG0175">
    <property type="taxonomic scope" value="Bacteria"/>
</dbReference>
<accession>R1CPC1</accession>
<dbReference type="PANTHER" id="PTHR43196">
    <property type="entry name" value="SULFATE ADENYLYLTRANSFERASE SUBUNIT 2"/>
    <property type="match status" value="1"/>
</dbReference>
<dbReference type="SUPFAM" id="SSF52402">
    <property type="entry name" value="Adenine nucleotide alpha hydrolases-like"/>
    <property type="match status" value="1"/>
</dbReference>
<sequence>MKKVKHIVSFSGGKDSTCMLLKMIENNMQIDEIIFLDTGKEFESMYDHIKKVEKDIGRKITRLKSKECFEYYLYEHQVKKRITTWLKSKYNIKNKHELKKFLESCNYDELLIKLIKVSLENLYKEEKLIQNGYGWPSKGNRWCCQKFKKQQISSYVKKKYPSEDYKIIEYHGIAYDERNRSKKNKEKEIRYPLIEKWKITEKQALQYCYKRGYDWGGLYEIFDRVSCWCCPYKKINELMNLYIYYPDKWDKIKDMDKESFNEFKNKYSLQQLEERFNKEIKKEIEAVVKELRKVYIFNHEYWDDKLKEINENKDIQLKMKRINYNLDITVRKFNEDKRKIMYHLIEIILGQSNEFFNLLIKIYLLG</sequence>
<feature type="domain" description="Phosphoadenosine phosphosulphate reductase" evidence="1">
    <location>
        <begin position="6"/>
        <end position="106"/>
    </location>
</feature>
<organism evidence="2 3">
    <name type="scientific">Caldisalinibacter kiritimatiensis</name>
    <dbReference type="NCBI Taxonomy" id="1304284"/>
    <lineage>
        <taxon>Bacteria</taxon>
        <taxon>Bacillati</taxon>
        <taxon>Bacillota</taxon>
        <taxon>Tissierellia</taxon>
        <taxon>Tissierellales</taxon>
        <taxon>Thermohalobacteraceae</taxon>
        <taxon>Caldisalinibacter</taxon>
    </lineage>
</organism>
<gene>
    <name evidence="2" type="ORF">L21TH_1440</name>
</gene>
<dbReference type="EMBL" id="ARZA01000153">
    <property type="protein sequence ID" value="EOD00506.1"/>
    <property type="molecule type" value="Genomic_DNA"/>
</dbReference>
<evidence type="ECO:0000313" key="2">
    <source>
        <dbReference type="EMBL" id="EOD00506.1"/>
    </source>
</evidence>
<dbReference type="InterPro" id="IPR014729">
    <property type="entry name" value="Rossmann-like_a/b/a_fold"/>
</dbReference>
<dbReference type="PANTHER" id="PTHR43196:SF2">
    <property type="entry name" value="PHOSPHOADENOSINE PHOSPHOSULFATE REDUCTASE"/>
    <property type="match status" value="1"/>
</dbReference>
<dbReference type="InterPro" id="IPR002500">
    <property type="entry name" value="PAPS_reduct_dom"/>
</dbReference>
<dbReference type="GO" id="GO:0003824">
    <property type="term" value="F:catalytic activity"/>
    <property type="evidence" value="ECO:0007669"/>
    <property type="project" value="InterPro"/>
</dbReference>
<dbReference type="Pfam" id="PF01507">
    <property type="entry name" value="PAPS_reduct"/>
    <property type="match status" value="1"/>
</dbReference>
<reference evidence="2 3" key="1">
    <citation type="journal article" date="2015" name="Geomicrobiol. J.">
        <title>Caldisalinibacter kiritimatiensis gen. nov., sp. nov., a moderately thermohalophilic thiosulfate-reducing bacterium from a hypersaline microbial mat.</title>
        <authorList>
            <person name="Ben Hania W."/>
            <person name="Joseph M."/>
            <person name="Fiebig A."/>
            <person name="Bunk B."/>
            <person name="Klenk H.-P."/>
            <person name="Fardeau M.-L."/>
            <person name="Spring S."/>
        </authorList>
    </citation>
    <scope>NUCLEOTIDE SEQUENCE [LARGE SCALE GENOMIC DNA]</scope>
    <source>
        <strain evidence="2 3">L21-TH-D2</strain>
    </source>
</reference>
<dbReference type="Gene3D" id="3.40.50.620">
    <property type="entry name" value="HUPs"/>
    <property type="match status" value="1"/>
</dbReference>
<name>R1CPC1_9FIRM</name>
<dbReference type="Proteomes" id="UP000013378">
    <property type="component" value="Unassembled WGS sequence"/>
</dbReference>
<evidence type="ECO:0000259" key="1">
    <source>
        <dbReference type="Pfam" id="PF01507"/>
    </source>
</evidence>
<dbReference type="RefSeq" id="WP_006312809.1">
    <property type="nucleotide sequence ID" value="NZ_ARZA01000153.1"/>
</dbReference>